<evidence type="ECO:0000256" key="5">
    <source>
        <dbReference type="SAM" id="MobiDB-lite"/>
    </source>
</evidence>
<dbReference type="InterPro" id="IPR051092">
    <property type="entry name" value="FYVE_RhoGEF_PH"/>
</dbReference>
<dbReference type="Pfam" id="PF06101">
    <property type="entry name" value="Vps62"/>
    <property type="match status" value="1"/>
</dbReference>
<dbReference type="AlphaFoldDB" id="L8GXZ1"/>
<dbReference type="GO" id="GO:0005737">
    <property type="term" value="C:cytoplasm"/>
    <property type="evidence" value="ECO:0007669"/>
    <property type="project" value="TreeGrafter"/>
</dbReference>
<keyword evidence="1" id="KW-0479">Metal-binding</keyword>
<feature type="compositionally biased region" description="Basic and acidic residues" evidence="5">
    <location>
        <begin position="121"/>
        <end position="139"/>
    </location>
</feature>
<dbReference type="InterPro" id="IPR009291">
    <property type="entry name" value="Vps62"/>
</dbReference>
<dbReference type="SMART" id="SM00547">
    <property type="entry name" value="ZnF_RBZ"/>
    <property type="match status" value="1"/>
</dbReference>
<feature type="region of interest" description="Disordered" evidence="5">
    <location>
        <begin position="583"/>
        <end position="652"/>
    </location>
</feature>
<dbReference type="Pfam" id="PF00621">
    <property type="entry name" value="RhoGEF"/>
    <property type="match status" value="1"/>
</dbReference>
<dbReference type="GO" id="GO:0005085">
    <property type="term" value="F:guanyl-nucleotide exchange factor activity"/>
    <property type="evidence" value="ECO:0007669"/>
    <property type="project" value="InterPro"/>
</dbReference>
<feature type="compositionally biased region" description="Basic and acidic residues" evidence="5">
    <location>
        <begin position="29"/>
        <end position="41"/>
    </location>
</feature>
<keyword evidence="3" id="KW-0862">Zinc</keyword>
<feature type="compositionally biased region" description="Acidic residues" evidence="5">
    <location>
        <begin position="636"/>
        <end position="649"/>
    </location>
</feature>
<dbReference type="InterPro" id="IPR035899">
    <property type="entry name" value="DBL_dom_sf"/>
</dbReference>
<evidence type="ECO:0000259" key="8">
    <source>
        <dbReference type="PROSITE" id="PS50199"/>
    </source>
</evidence>
<dbReference type="SUPFAM" id="SSF90209">
    <property type="entry name" value="Ran binding protein zinc finger-like"/>
    <property type="match status" value="1"/>
</dbReference>
<dbReference type="InterPro" id="IPR036443">
    <property type="entry name" value="Znf_RanBP2_sf"/>
</dbReference>
<feature type="region of interest" description="Disordered" evidence="5">
    <location>
        <begin position="1"/>
        <end position="140"/>
    </location>
</feature>
<evidence type="ECO:0000313" key="9">
    <source>
        <dbReference type="EMBL" id="ELR17428.1"/>
    </source>
</evidence>
<evidence type="ECO:0000256" key="3">
    <source>
        <dbReference type="ARBA" id="ARBA00022833"/>
    </source>
</evidence>
<dbReference type="PROSITE" id="PS01358">
    <property type="entry name" value="ZF_RANBP2_1"/>
    <property type="match status" value="1"/>
</dbReference>
<dbReference type="InterPro" id="IPR000219">
    <property type="entry name" value="DH_dom"/>
</dbReference>
<dbReference type="InterPro" id="IPR001849">
    <property type="entry name" value="PH_domain"/>
</dbReference>
<sequence>MRAAGDILQNRRGARLDSLDEEGEGEQSTTEHDSASSRAGEEEGASVPKEGVVVDVAVESKADEEPNNNEEEEEVPVEQWAPSETGPQPEGVRQPTVAAASRADEAKAEAEEVEADPPPSELRKSSEGRERKKKEEKAKQMRVHISKEILSSEMKYVHNLDFLIKNFKESLTSENAASPEEVDSIFSNITLIWNFNKTLLAELENQFAIAEESPNLGKVFLDMAWLQQANTKSGKTGDLASYLIQPVQRLPRCGCVREVMVREVTKDINEMRRYAENLEKVFKVQTRLTEMAGSDEVPEELVQPSRIYVREGELIRCDRGRRRKQYLYLFNDILLCVDLEAITFWYPWRIDAVASLVGAKPCASPSVREVHAFQVVFRSGEVFTFICPSQEEKESWFISVQEQITHLEKTRATKQARLEQLSSSNSSVSVAPGSPHVLREEDFEMIGGRNNISQIAGRKTAPRRSTRLTLLKEGYLTKQGGFFPSWKRRWFILRRNRLAYYESRENSLPLGFIDLRRMAADTAQDCDEWMAVLKMATAMVARSSSGTPARTTSDDTLTASGRFTPLRVPLSFQFFSPFRDDEKSRADFADEDSSDYSDIEADDEENEGEAEVGVDGGGKKKKKVSERREKAKEKAGEEEEEGEEGEEGEWTCPRCTFVNRPSFLVCDVCNEIRDFREQSKRFSQRDDDGEEEDGAGTANDIRKGFDGQGGDQWLIRFDDVHKEPEKLPKTSTESGASATTNNFDSAPQQTDLGDPKADAGAGGGGSSSPGTGPRRSGSGRGLEARNLLSVDTNADFNLRRRTSIADDDQAELAPPLEGDVSSRQQAATATATTVAAAATAAAGPAPADSAAVGGDVGHHQEKPEDFSNFAEQLSGKRINPMMAQSLLFDRGQQRSRRGKKAPSEGHTADGDDKAKTLDSALLMRLRSATASGALASSKSHSLKEPWRARQSPASSAEQPRLCAKPAEALVHVWSNQKTVSSGEVTFFNPAVGGDSGFLGFVARPYWFEAQLGQTITRHELREAEQARGTTCPVWTYTDLAPISPPPPSDTAATTTPPQRDVVNASPSSSPSASASPSTPLLVRPASYRLLWKDTGLNSRARCSIWRPLPPSDDYVAVGFLVADAYKPPDPERTNLRSLLQEARVNPQPVWTNRDSSSHYKLSIWQVAALDASSGGDGAPDRDYGEDRFFVAVSGHDPPTTPVYVIRPGVVLPWRPTPSTADDERDGSGRVEDSPPKQND</sequence>
<proteinExistence type="predicted"/>
<dbReference type="GeneID" id="14917826"/>
<dbReference type="EMBL" id="KB007974">
    <property type="protein sequence ID" value="ELR17428.1"/>
    <property type="molecule type" value="Genomic_DNA"/>
</dbReference>
<feature type="domain" description="RanBP2-type" evidence="8">
    <location>
        <begin position="646"/>
        <end position="675"/>
    </location>
</feature>
<feature type="domain" description="PH" evidence="6">
    <location>
        <begin position="307"/>
        <end position="405"/>
    </location>
</feature>
<evidence type="ECO:0000256" key="4">
    <source>
        <dbReference type="PROSITE-ProRule" id="PRU00322"/>
    </source>
</evidence>
<feature type="region of interest" description="Disordered" evidence="5">
    <location>
        <begin position="840"/>
        <end position="870"/>
    </location>
</feature>
<dbReference type="Pfam" id="PF00169">
    <property type="entry name" value="PH"/>
    <property type="match status" value="1"/>
</dbReference>
<dbReference type="PANTHER" id="PTHR12673:SF159">
    <property type="entry name" value="LD03170P"/>
    <property type="match status" value="1"/>
</dbReference>
<feature type="domain" description="DH" evidence="7">
    <location>
        <begin position="141"/>
        <end position="224"/>
    </location>
</feature>
<dbReference type="VEuPathDB" id="AmoebaDB:ACA1_061680"/>
<dbReference type="SMART" id="SM00325">
    <property type="entry name" value="RhoGEF"/>
    <property type="match status" value="1"/>
</dbReference>
<evidence type="ECO:0000256" key="1">
    <source>
        <dbReference type="ARBA" id="ARBA00022723"/>
    </source>
</evidence>
<dbReference type="SUPFAM" id="SSF48065">
    <property type="entry name" value="DBL homology domain (DH-domain)"/>
    <property type="match status" value="1"/>
</dbReference>
<gene>
    <name evidence="9" type="ORF">ACA1_061680</name>
</gene>
<dbReference type="PANTHER" id="PTHR12673">
    <property type="entry name" value="FACIOGENITAL DYSPLASIA PROTEIN"/>
    <property type="match status" value="1"/>
</dbReference>
<organism evidence="9 10">
    <name type="scientific">Acanthamoeba castellanii (strain ATCC 30010 / Neff)</name>
    <dbReference type="NCBI Taxonomy" id="1257118"/>
    <lineage>
        <taxon>Eukaryota</taxon>
        <taxon>Amoebozoa</taxon>
        <taxon>Discosea</taxon>
        <taxon>Longamoebia</taxon>
        <taxon>Centramoebida</taxon>
        <taxon>Acanthamoebidae</taxon>
        <taxon>Acanthamoeba</taxon>
    </lineage>
</organism>
<dbReference type="RefSeq" id="XP_004339441.1">
    <property type="nucleotide sequence ID" value="XM_004339393.1"/>
</dbReference>
<dbReference type="PROSITE" id="PS50010">
    <property type="entry name" value="DH_2"/>
    <property type="match status" value="1"/>
</dbReference>
<feature type="compositionally biased region" description="Polar residues" evidence="5">
    <location>
        <begin position="729"/>
        <end position="750"/>
    </location>
</feature>
<evidence type="ECO:0000313" key="10">
    <source>
        <dbReference type="Proteomes" id="UP000011083"/>
    </source>
</evidence>
<name>L8GXZ1_ACACF</name>
<dbReference type="PROSITE" id="PS50199">
    <property type="entry name" value="ZF_RANBP2_2"/>
    <property type="match status" value="1"/>
</dbReference>
<dbReference type="Gene3D" id="2.30.30.380">
    <property type="entry name" value="Zn-finger domain of Sec23/24"/>
    <property type="match status" value="1"/>
</dbReference>
<feature type="compositionally biased region" description="Low complexity" evidence="5">
    <location>
        <begin position="1064"/>
        <end position="1077"/>
    </location>
</feature>
<dbReference type="SMART" id="SM00233">
    <property type="entry name" value="PH"/>
    <property type="match status" value="2"/>
</dbReference>
<dbReference type="KEGG" id="acan:ACA1_061680"/>
<feature type="compositionally biased region" description="Basic and acidic residues" evidence="5">
    <location>
        <begin position="716"/>
        <end position="728"/>
    </location>
</feature>
<feature type="region of interest" description="Disordered" evidence="5">
    <location>
        <begin position="933"/>
        <end position="959"/>
    </location>
</feature>
<feature type="compositionally biased region" description="Acidic residues" evidence="5">
    <location>
        <begin position="589"/>
        <end position="612"/>
    </location>
</feature>
<accession>L8GXZ1</accession>
<keyword evidence="2 4" id="KW-0863">Zinc-finger</keyword>
<feature type="compositionally biased region" description="Basic and acidic residues" evidence="5">
    <location>
        <begin position="1225"/>
        <end position="1239"/>
    </location>
</feature>
<dbReference type="GO" id="GO:0008270">
    <property type="term" value="F:zinc ion binding"/>
    <property type="evidence" value="ECO:0007669"/>
    <property type="project" value="UniProtKB-KW"/>
</dbReference>
<dbReference type="Proteomes" id="UP000011083">
    <property type="component" value="Unassembled WGS sequence"/>
</dbReference>
<feature type="region of interest" description="Disordered" evidence="5">
    <location>
        <begin position="1037"/>
        <end position="1078"/>
    </location>
</feature>
<feature type="domain" description="PH" evidence="6">
    <location>
        <begin position="469"/>
        <end position="516"/>
    </location>
</feature>
<dbReference type="Gene3D" id="1.20.900.10">
    <property type="entry name" value="Dbl homology (DH) domain"/>
    <property type="match status" value="1"/>
</dbReference>
<dbReference type="InterPro" id="IPR011993">
    <property type="entry name" value="PH-like_dom_sf"/>
</dbReference>
<evidence type="ECO:0000259" key="7">
    <source>
        <dbReference type="PROSITE" id="PS50010"/>
    </source>
</evidence>
<dbReference type="PROSITE" id="PS50003">
    <property type="entry name" value="PH_DOMAIN"/>
    <property type="match status" value="2"/>
</dbReference>
<evidence type="ECO:0000259" key="6">
    <source>
        <dbReference type="PROSITE" id="PS50003"/>
    </source>
</evidence>
<dbReference type="SUPFAM" id="SSF50729">
    <property type="entry name" value="PH domain-like"/>
    <property type="match status" value="2"/>
</dbReference>
<feature type="region of interest" description="Disordered" evidence="5">
    <location>
        <begin position="1211"/>
        <end position="1239"/>
    </location>
</feature>
<feature type="region of interest" description="Disordered" evidence="5">
    <location>
        <begin position="677"/>
        <end position="828"/>
    </location>
</feature>
<feature type="compositionally biased region" description="Basic and acidic residues" evidence="5">
    <location>
        <begin position="626"/>
        <end position="635"/>
    </location>
</feature>
<feature type="compositionally biased region" description="Low complexity" evidence="5">
    <location>
        <begin position="840"/>
        <end position="853"/>
    </location>
</feature>
<feature type="compositionally biased region" description="Basic and acidic residues" evidence="5">
    <location>
        <begin position="856"/>
        <end position="865"/>
    </location>
</feature>
<feature type="compositionally biased region" description="Basic and acidic residues" evidence="5">
    <location>
        <begin position="901"/>
        <end position="914"/>
    </location>
</feature>
<dbReference type="InterPro" id="IPR001876">
    <property type="entry name" value="Znf_RanBP2"/>
</dbReference>
<evidence type="ECO:0000256" key="2">
    <source>
        <dbReference type="ARBA" id="ARBA00022771"/>
    </source>
</evidence>
<feature type="compositionally biased region" description="Basic and acidic residues" evidence="5">
    <location>
        <begin position="677"/>
        <end position="686"/>
    </location>
</feature>
<feature type="region of interest" description="Disordered" evidence="5">
    <location>
        <begin position="890"/>
        <end position="914"/>
    </location>
</feature>
<dbReference type="OrthoDB" id="185175at2759"/>
<feature type="compositionally biased region" description="Acidic residues" evidence="5">
    <location>
        <begin position="65"/>
        <end position="76"/>
    </location>
</feature>
<dbReference type="Gene3D" id="2.30.29.30">
    <property type="entry name" value="Pleckstrin-homology domain (PH domain)/Phosphotyrosine-binding domain (PTB)"/>
    <property type="match status" value="2"/>
</dbReference>
<reference evidence="9 10" key="1">
    <citation type="journal article" date="2013" name="Genome Biol.">
        <title>Genome of Acanthamoeba castellanii highlights extensive lateral gene transfer and early evolution of tyrosine kinase signaling.</title>
        <authorList>
            <person name="Clarke M."/>
            <person name="Lohan A.J."/>
            <person name="Liu B."/>
            <person name="Lagkouvardos I."/>
            <person name="Roy S."/>
            <person name="Zafar N."/>
            <person name="Bertelli C."/>
            <person name="Schilde C."/>
            <person name="Kianianmomeni A."/>
            <person name="Burglin T.R."/>
            <person name="Frech C."/>
            <person name="Turcotte B."/>
            <person name="Kopec K.O."/>
            <person name="Synnott J.M."/>
            <person name="Choo C."/>
            <person name="Paponov I."/>
            <person name="Finkler A."/>
            <person name="Soon Heng Tan C."/>
            <person name="Hutchins A.P."/>
            <person name="Weinmeier T."/>
            <person name="Rattei T."/>
            <person name="Chu J.S."/>
            <person name="Gimenez G."/>
            <person name="Irimia M."/>
            <person name="Rigden D.J."/>
            <person name="Fitzpatrick D.A."/>
            <person name="Lorenzo-Morales J."/>
            <person name="Bateman A."/>
            <person name="Chiu C.H."/>
            <person name="Tang P."/>
            <person name="Hegemann P."/>
            <person name="Fromm H."/>
            <person name="Raoult D."/>
            <person name="Greub G."/>
            <person name="Miranda-Saavedra D."/>
            <person name="Chen N."/>
            <person name="Nash P."/>
            <person name="Ginger M.L."/>
            <person name="Horn M."/>
            <person name="Schaap P."/>
            <person name="Caler L."/>
            <person name="Loftus B."/>
        </authorList>
    </citation>
    <scope>NUCLEOTIDE SEQUENCE [LARGE SCALE GENOMIC DNA]</scope>
    <source>
        <strain evidence="9 10">Neff</strain>
    </source>
</reference>
<protein>
    <submittedName>
        <fullName evidence="9">PH domain containing protein</fullName>
    </submittedName>
</protein>
<keyword evidence="10" id="KW-1185">Reference proteome</keyword>